<dbReference type="InterPro" id="IPR004776">
    <property type="entry name" value="Mem_transp_PIN-like"/>
</dbReference>
<dbReference type="RefSeq" id="WP_004849828.1">
    <property type="nucleotide sequence ID" value="NZ_BLYL01000037.1"/>
</dbReference>
<sequence length="311" mass="34741">MQISIILLGKLINFFIMILLGFILVNKNILKSSDSRILSIIVVYLVMPCAIIGSFEIDFTKEKLQGLLFSAVIAVIIHVLLLIFINIGRKFWHWTPVECATVMYSNSGNMIIPLVSAILGSDYVLYSCAFMSVQLIFLWTHCSTMLSEKPHLEWKKIISNINVLAIIAGLLLFFCKIKLPAVILAPINDIGNMLAPLSMIVTGMLMADSPILASLKNAKLYLFSAIRLVIWPTILLLIMCVSHVYEFIPDGRTLLLIVYLASITPSASTITQMVQVYNKDATYSSLLNVFTTLFCIITMPLAVILFSWLIL</sequence>
<accession>A0AAI9NZY5</accession>
<dbReference type="PANTHER" id="PTHR36838">
    <property type="entry name" value="AUXIN EFFLUX CARRIER FAMILY PROTEIN"/>
    <property type="match status" value="1"/>
</dbReference>
<keyword evidence="7 8" id="KW-0472">Membrane</keyword>
<dbReference type="PANTHER" id="PTHR36838:SF1">
    <property type="entry name" value="SLR1864 PROTEIN"/>
    <property type="match status" value="1"/>
</dbReference>
<dbReference type="Pfam" id="PF03547">
    <property type="entry name" value="Mem_trans"/>
    <property type="match status" value="2"/>
</dbReference>
<dbReference type="InterPro" id="IPR038770">
    <property type="entry name" value="Na+/solute_symporter_sf"/>
</dbReference>
<keyword evidence="5 8" id="KW-0812">Transmembrane</keyword>
<dbReference type="Proteomes" id="UP000660047">
    <property type="component" value="Unassembled WGS sequence"/>
</dbReference>
<feature type="transmembrane region" description="Helical" evidence="8">
    <location>
        <begin position="193"/>
        <end position="213"/>
    </location>
</feature>
<feature type="transmembrane region" description="Helical" evidence="8">
    <location>
        <begin position="7"/>
        <end position="25"/>
    </location>
</feature>
<reference evidence="9" key="1">
    <citation type="submission" date="2020-06" db="EMBL/GenBank/DDBJ databases">
        <title>Characterization of fructooligosaccharide metabolism and fructooligosaccharide-degrading enzymes in human commensal butyrate producers.</title>
        <authorList>
            <person name="Tanno H."/>
            <person name="Fujii T."/>
            <person name="Hirano K."/>
            <person name="Maeno S."/>
            <person name="Tonozuka T."/>
            <person name="Sakamoto M."/>
            <person name="Ohkuma M."/>
            <person name="Tochio T."/>
            <person name="Endo A."/>
        </authorList>
    </citation>
    <scope>NUCLEOTIDE SEQUENCE</scope>
    <source>
        <strain evidence="9">JCM 31265</strain>
    </source>
</reference>
<feature type="transmembrane region" description="Helical" evidence="8">
    <location>
        <begin position="67"/>
        <end position="87"/>
    </location>
</feature>
<keyword evidence="4" id="KW-1003">Cell membrane</keyword>
<keyword evidence="6 8" id="KW-1133">Transmembrane helix</keyword>
<feature type="transmembrane region" description="Helical" evidence="8">
    <location>
        <begin position="286"/>
        <end position="310"/>
    </location>
</feature>
<dbReference type="GO" id="GO:0055085">
    <property type="term" value="P:transmembrane transport"/>
    <property type="evidence" value="ECO:0007669"/>
    <property type="project" value="InterPro"/>
</dbReference>
<evidence type="ECO:0000256" key="6">
    <source>
        <dbReference type="ARBA" id="ARBA00022989"/>
    </source>
</evidence>
<evidence type="ECO:0000256" key="2">
    <source>
        <dbReference type="ARBA" id="ARBA00010145"/>
    </source>
</evidence>
<evidence type="ECO:0000313" key="10">
    <source>
        <dbReference type="Proteomes" id="UP000660047"/>
    </source>
</evidence>
<feature type="transmembrane region" description="Helical" evidence="8">
    <location>
        <begin position="163"/>
        <end position="187"/>
    </location>
</feature>
<name>A0AAI9NZY5_9FIRM</name>
<evidence type="ECO:0000313" key="9">
    <source>
        <dbReference type="EMBL" id="GFO95794.1"/>
    </source>
</evidence>
<dbReference type="AlphaFoldDB" id="A0AAI9NZY5"/>
<feature type="transmembrane region" description="Helical" evidence="8">
    <location>
        <begin position="254"/>
        <end position="274"/>
    </location>
</feature>
<comment type="subcellular location">
    <subcellularLocation>
        <location evidence="1">Cell membrane</location>
        <topology evidence="1">Multi-pass membrane protein</topology>
    </subcellularLocation>
</comment>
<feature type="transmembrane region" description="Helical" evidence="8">
    <location>
        <begin position="123"/>
        <end position="142"/>
    </location>
</feature>
<feature type="transmembrane region" description="Helical" evidence="8">
    <location>
        <begin position="37"/>
        <end position="55"/>
    </location>
</feature>
<evidence type="ECO:0000256" key="7">
    <source>
        <dbReference type="ARBA" id="ARBA00023136"/>
    </source>
</evidence>
<evidence type="ECO:0000256" key="3">
    <source>
        <dbReference type="ARBA" id="ARBA00022448"/>
    </source>
</evidence>
<gene>
    <name evidence="9" type="ORF">COEU31_28400</name>
</gene>
<organism evidence="9 10">
    <name type="scientific">Coprococcus eutactus</name>
    <dbReference type="NCBI Taxonomy" id="33043"/>
    <lineage>
        <taxon>Bacteria</taxon>
        <taxon>Bacillati</taxon>
        <taxon>Bacillota</taxon>
        <taxon>Clostridia</taxon>
        <taxon>Lachnospirales</taxon>
        <taxon>Lachnospiraceae</taxon>
        <taxon>Coprococcus</taxon>
    </lineage>
</organism>
<evidence type="ECO:0000256" key="5">
    <source>
        <dbReference type="ARBA" id="ARBA00022692"/>
    </source>
</evidence>
<protein>
    <submittedName>
        <fullName evidence="9">Auxin efflux carrier</fullName>
    </submittedName>
</protein>
<evidence type="ECO:0000256" key="1">
    <source>
        <dbReference type="ARBA" id="ARBA00004651"/>
    </source>
</evidence>
<keyword evidence="3" id="KW-0813">Transport</keyword>
<comment type="similarity">
    <text evidence="2">Belongs to the auxin efflux carrier (TC 2.A.69) family.</text>
</comment>
<dbReference type="GO" id="GO:0005886">
    <property type="term" value="C:plasma membrane"/>
    <property type="evidence" value="ECO:0007669"/>
    <property type="project" value="UniProtKB-SubCell"/>
</dbReference>
<proteinExistence type="inferred from homology"/>
<evidence type="ECO:0000256" key="8">
    <source>
        <dbReference type="SAM" id="Phobius"/>
    </source>
</evidence>
<dbReference type="GeneID" id="92833073"/>
<dbReference type="Gene3D" id="1.20.1530.20">
    <property type="match status" value="1"/>
</dbReference>
<dbReference type="EMBL" id="BLYL01000037">
    <property type="protein sequence ID" value="GFO95794.1"/>
    <property type="molecule type" value="Genomic_DNA"/>
</dbReference>
<evidence type="ECO:0000256" key="4">
    <source>
        <dbReference type="ARBA" id="ARBA00022475"/>
    </source>
</evidence>
<comment type="caution">
    <text evidence="9">The sequence shown here is derived from an EMBL/GenBank/DDBJ whole genome shotgun (WGS) entry which is preliminary data.</text>
</comment>
<feature type="transmembrane region" description="Helical" evidence="8">
    <location>
        <begin position="225"/>
        <end position="248"/>
    </location>
</feature>